<keyword evidence="5" id="KW-1185">Reference proteome</keyword>
<keyword evidence="2" id="KW-0813">Transport</keyword>
<dbReference type="OrthoDB" id="203678at2759"/>
<dbReference type="GO" id="GO:0016020">
    <property type="term" value="C:membrane"/>
    <property type="evidence" value="ECO:0007669"/>
    <property type="project" value="TreeGrafter"/>
</dbReference>
<evidence type="ECO:0000313" key="5">
    <source>
        <dbReference type="Proteomes" id="UP000008066"/>
    </source>
</evidence>
<feature type="region of interest" description="Disordered" evidence="3">
    <location>
        <begin position="271"/>
        <end position="318"/>
    </location>
</feature>
<dbReference type="EMBL" id="GL988040">
    <property type="protein sequence ID" value="EGS22176.1"/>
    <property type="molecule type" value="Genomic_DNA"/>
</dbReference>
<evidence type="ECO:0000256" key="1">
    <source>
        <dbReference type="ARBA" id="ARBA00006080"/>
    </source>
</evidence>
<sequence length="318" mass="35002">MSTIASPRDPPAFRRTPSSQAIITPTSSARPSIDLSSTTTSPNTQHVPQPPSSQVTSSKRTARAALREYYNLKSVTNKPLPATPTVEVTQPLSPAVGFHSELDAPGFDPAAYVSNLVSTASLAELLSAYTRVASEMRALDAERKGLVYDNYSRLIGATEMIRKMRRATEGEGEEGDEEGWKKLQEVVGEVYSLAEKVRTEAGLGRSAGGDQTEDEEQKRRRERTRELAREVVRAVGRVKKLVREGRVEEAKKEWEMPRRLLVKWKEMGVGGEDVGGLLEDGDAALRQENGENREKEGQSTSETEEKSEETQSAKGGQR</sequence>
<keyword evidence="2" id="KW-0653">Protein transport</keyword>
<dbReference type="Proteomes" id="UP000008066">
    <property type="component" value="Unassembled WGS sequence"/>
</dbReference>
<proteinExistence type="inferred from homology"/>
<dbReference type="HOGENOM" id="CLU_043566_1_0_1"/>
<dbReference type="OMA" id="YNLKPPG"/>
<dbReference type="GO" id="GO:0007030">
    <property type="term" value="P:Golgi organization"/>
    <property type="evidence" value="ECO:0007669"/>
    <property type="project" value="UniProtKB-UniRule"/>
</dbReference>
<dbReference type="GO" id="GO:0032456">
    <property type="term" value="P:endocytic recycling"/>
    <property type="evidence" value="ECO:0007669"/>
    <property type="project" value="TreeGrafter"/>
</dbReference>
<comment type="subcellular location">
    <subcellularLocation>
        <location evidence="2">Golgi apparatus</location>
        <location evidence="2">trans-Golgi network</location>
    </subcellularLocation>
</comment>
<dbReference type="Pfam" id="PF08700">
    <property type="entry name" value="VPS51_Exo84_N"/>
    <property type="match status" value="1"/>
</dbReference>
<dbReference type="GO" id="GO:1990745">
    <property type="term" value="C:EARP complex"/>
    <property type="evidence" value="ECO:0007669"/>
    <property type="project" value="TreeGrafter"/>
</dbReference>
<dbReference type="GeneID" id="18255731"/>
<dbReference type="GO" id="GO:0006869">
    <property type="term" value="P:lipid transport"/>
    <property type="evidence" value="ECO:0007669"/>
    <property type="project" value="UniProtKB-UniRule"/>
</dbReference>
<dbReference type="PANTHER" id="PTHR15954">
    <property type="entry name" value="VACUOLAR PROTEIN SORTING-ASSOCIATED PROTEIN 51 HOMOLOG"/>
    <property type="match status" value="1"/>
</dbReference>
<evidence type="ECO:0000256" key="3">
    <source>
        <dbReference type="SAM" id="MobiDB-lite"/>
    </source>
</evidence>
<evidence type="ECO:0000313" key="4">
    <source>
        <dbReference type="EMBL" id="EGS22176.1"/>
    </source>
</evidence>
<keyword evidence="2" id="KW-0333">Golgi apparatus</keyword>
<feature type="compositionally biased region" description="Basic and acidic residues" evidence="3">
    <location>
        <begin position="216"/>
        <end position="225"/>
    </location>
</feature>
<reference evidence="4 5" key="1">
    <citation type="journal article" date="2011" name="Cell">
        <title>Insight into structure and assembly of the nuclear pore complex by utilizing the genome of a eukaryotic thermophile.</title>
        <authorList>
            <person name="Amlacher S."/>
            <person name="Sarges P."/>
            <person name="Flemming D."/>
            <person name="van Noort V."/>
            <person name="Kunze R."/>
            <person name="Devos D.P."/>
            <person name="Arumugam M."/>
            <person name="Bork P."/>
            <person name="Hurt E."/>
        </authorList>
    </citation>
    <scope>NUCLEOTIDE SEQUENCE [LARGE SCALE GENOMIC DNA]</scope>
    <source>
        <strain evidence="5">DSM 1495 / CBS 144.50 / IMI 039719</strain>
    </source>
</reference>
<dbReference type="InterPro" id="IPR014812">
    <property type="entry name" value="Vps51"/>
</dbReference>
<dbReference type="GO" id="GO:0042147">
    <property type="term" value="P:retrograde transport, endosome to Golgi"/>
    <property type="evidence" value="ECO:0007669"/>
    <property type="project" value="UniProtKB-UniRule"/>
</dbReference>
<accession>G0S2E3</accession>
<evidence type="ECO:0000256" key="2">
    <source>
        <dbReference type="RuleBase" id="RU368010"/>
    </source>
</evidence>
<comment type="subunit">
    <text evidence="2">Component of the Golgi-associated retrograde protein (GARP) complex.</text>
</comment>
<dbReference type="KEGG" id="cthr:CTHT_0016930"/>
<name>G0S2E3_CHATD</name>
<comment type="similarity">
    <text evidence="1 2">Belongs to the VPS51 family.</text>
</comment>
<keyword evidence="2" id="KW-0445">Lipid transport</keyword>
<comment type="function">
    <text evidence="2">Acts as component of the GARP complex that is involved in retrograde transport from early and late endosomes to the trans-Golgi network (TGN).</text>
</comment>
<organism evidence="5">
    <name type="scientific">Chaetomium thermophilum (strain DSM 1495 / CBS 144.50 / IMI 039719)</name>
    <name type="common">Thermochaetoides thermophila</name>
    <dbReference type="NCBI Taxonomy" id="759272"/>
    <lineage>
        <taxon>Eukaryota</taxon>
        <taxon>Fungi</taxon>
        <taxon>Dikarya</taxon>
        <taxon>Ascomycota</taxon>
        <taxon>Pezizomycotina</taxon>
        <taxon>Sordariomycetes</taxon>
        <taxon>Sordariomycetidae</taxon>
        <taxon>Sordariales</taxon>
        <taxon>Chaetomiaceae</taxon>
        <taxon>Thermochaetoides</taxon>
    </lineage>
</organism>
<feature type="region of interest" description="Disordered" evidence="3">
    <location>
        <begin position="201"/>
        <end position="225"/>
    </location>
</feature>
<dbReference type="PANTHER" id="PTHR15954:SF4">
    <property type="entry name" value="VACUOLAR PROTEIN SORTING-ASSOCIATED PROTEIN 51 HOMOLOG"/>
    <property type="match status" value="1"/>
</dbReference>
<dbReference type="eggNOG" id="KOG2346">
    <property type="taxonomic scope" value="Eukaryota"/>
</dbReference>
<feature type="region of interest" description="Disordered" evidence="3">
    <location>
        <begin position="1"/>
        <end position="61"/>
    </location>
</feature>
<feature type="compositionally biased region" description="Basic and acidic residues" evidence="3">
    <location>
        <begin position="283"/>
        <end position="297"/>
    </location>
</feature>
<feature type="compositionally biased region" description="Low complexity" evidence="3">
    <location>
        <begin position="44"/>
        <end position="58"/>
    </location>
</feature>
<dbReference type="GO" id="GO:0005829">
    <property type="term" value="C:cytosol"/>
    <property type="evidence" value="ECO:0007669"/>
    <property type="project" value="GOC"/>
</dbReference>
<feature type="compositionally biased region" description="Polar residues" evidence="3">
    <location>
        <begin position="16"/>
        <end position="43"/>
    </location>
</feature>
<dbReference type="AlphaFoldDB" id="G0S2E3"/>
<dbReference type="RefSeq" id="XP_006692195.1">
    <property type="nucleotide sequence ID" value="XM_006692132.1"/>
</dbReference>
<dbReference type="GO" id="GO:0000938">
    <property type="term" value="C:GARP complex"/>
    <property type="evidence" value="ECO:0007669"/>
    <property type="project" value="UniProtKB-UniRule"/>
</dbReference>
<gene>
    <name evidence="4" type="ORF">CTHT_0016930</name>
</gene>
<dbReference type="GO" id="GO:0048193">
    <property type="term" value="P:Golgi vesicle transport"/>
    <property type="evidence" value="ECO:0007669"/>
    <property type="project" value="TreeGrafter"/>
</dbReference>
<protein>
    <recommendedName>
        <fullName evidence="2">Vacuolar protein sorting-associated protein 51 homolog</fullName>
    </recommendedName>
</protein>
<dbReference type="GO" id="GO:0015031">
    <property type="term" value="P:protein transport"/>
    <property type="evidence" value="ECO:0007669"/>
    <property type="project" value="UniProtKB-UniRule"/>
</dbReference>
<dbReference type="STRING" id="759272.G0S2E3"/>